<sequence length="277" mass="29622">MATKPSNGLLAFSIILLVSRYPSASLEVCSNSLIPGAKGDQGHMGDEGEEGILGKAGPPGRPGNAGDAGIKGDMGDIGKMGPMGDKGEMGDPGTNGPDGQKGKPGSTCDCGRYRRLTGPLDITLGKLRDAVKFVKHVLLGLRETEERYYFLVKEAKIFQEALVNCRLRGGILAMPKTLNINQILAEYISQAGLTRVYIGVMADPDTNGSSSYMFSDSSPLQVFLGWTEEDSVSSNSSCVELLNSGTWVHTECNNSMFFICEFPKSRRRGGVTPMLLS</sequence>
<accession>A0A8C6UX71</accession>
<evidence type="ECO:0000256" key="5">
    <source>
        <dbReference type="SAM" id="SignalP"/>
    </source>
</evidence>
<name>A0A8C6UX71_9GOBI</name>
<dbReference type="InterPro" id="IPR051077">
    <property type="entry name" value="Ca-dependent_lectin"/>
</dbReference>
<evidence type="ECO:0000313" key="8">
    <source>
        <dbReference type="Proteomes" id="UP000694523"/>
    </source>
</evidence>
<evidence type="ECO:0000259" key="6">
    <source>
        <dbReference type="PROSITE" id="PS50041"/>
    </source>
</evidence>
<dbReference type="GO" id="GO:0005581">
    <property type="term" value="C:collagen trimer"/>
    <property type="evidence" value="ECO:0007669"/>
    <property type="project" value="UniProtKB-KW"/>
</dbReference>
<keyword evidence="3" id="KW-0176">Collagen</keyword>
<keyword evidence="5" id="KW-0732">Signal</keyword>
<dbReference type="SUPFAM" id="SSF56436">
    <property type="entry name" value="C-type lectin-like"/>
    <property type="match status" value="1"/>
</dbReference>
<keyword evidence="8" id="KW-1185">Reference proteome</keyword>
<dbReference type="InterPro" id="IPR016187">
    <property type="entry name" value="CTDL_fold"/>
</dbReference>
<proteinExistence type="predicted"/>
<dbReference type="Pfam" id="PF01391">
    <property type="entry name" value="Collagen"/>
    <property type="match status" value="1"/>
</dbReference>
<keyword evidence="2" id="KW-0106">Calcium</keyword>
<feature type="chain" id="PRO_5034902872" description="C-type lectin domain-containing protein" evidence="5">
    <location>
        <begin position="26"/>
        <end position="277"/>
    </location>
</feature>
<organism evidence="7 8">
    <name type="scientific">Neogobius melanostomus</name>
    <name type="common">round goby</name>
    <dbReference type="NCBI Taxonomy" id="47308"/>
    <lineage>
        <taxon>Eukaryota</taxon>
        <taxon>Metazoa</taxon>
        <taxon>Chordata</taxon>
        <taxon>Craniata</taxon>
        <taxon>Vertebrata</taxon>
        <taxon>Euteleostomi</taxon>
        <taxon>Actinopterygii</taxon>
        <taxon>Neopterygii</taxon>
        <taxon>Teleostei</taxon>
        <taxon>Neoteleostei</taxon>
        <taxon>Acanthomorphata</taxon>
        <taxon>Gobiaria</taxon>
        <taxon>Gobiiformes</taxon>
        <taxon>Gobioidei</taxon>
        <taxon>Gobiidae</taxon>
        <taxon>Benthophilinae</taxon>
        <taxon>Neogobiini</taxon>
        <taxon>Neogobius</taxon>
    </lineage>
</organism>
<dbReference type="PANTHER" id="PTHR24024:SF20">
    <property type="entry name" value="COLLECTIN-10"/>
    <property type="match status" value="1"/>
</dbReference>
<evidence type="ECO:0000256" key="2">
    <source>
        <dbReference type="ARBA" id="ARBA00022837"/>
    </source>
</evidence>
<dbReference type="AlphaFoldDB" id="A0A8C6UX71"/>
<dbReference type="InterPro" id="IPR008160">
    <property type="entry name" value="Collagen"/>
</dbReference>
<evidence type="ECO:0000256" key="3">
    <source>
        <dbReference type="ARBA" id="ARBA00023119"/>
    </source>
</evidence>
<dbReference type="PANTHER" id="PTHR24024">
    <property type="entry name" value="PULMONARY SURFACTANT-ASSOCIATED PROTEIN A"/>
    <property type="match status" value="1"/>
</dbReference>
<dbReference type="Ensembl" id="ENSNMLT00000043667.1">
    <property type="protein sequence ID" value="ENSNMLP00000039248.1"/>
    <property type="gene ID" value="ENSNMLG00000024155.1"/>
</dbReference>
<evidence type="ECO:0000256" key="4">
    <source>
        <dbReference type="SAM" id="MobiDB-lite"/>
    </source>
</evidence>
<dbReference type="InterPro" id="IPR016186">
    <property type="entry name" value="C-type_lectin-like/link_sf"/>
</dbReference>
<feature type="region of interest" description="Disordered" evidence="4">
    <location>
        <begin position="35"/>
        <end position="107"/>
    </location>
</feature>
<dbReference type="Gene3D" id="3.10.100.10">
    <property type="entry name" value="Mannose-Binding Protein A, subunit A"/>
    <property type="match status" value="1"/>
</dbReference>
<dbReference type="Proteomes" id="UP000694523">
    <property type="component" value="Unplaced"/>
</dbReference>
<dbReference type="GO" id="GO:0005615">
    <property type="term" value="C:extracellular space"/>
    <property type="evidence" value="ECO:0007669"/>
    <property type="project" value="TreeGrafter"/>
</dbReference>
<evidence type="ECO:0000256" key="1">
    <source>
        <dbReference type="ARBA" id="ARBA00022734"/>
    </source>
</evidence>
<evidence type="ECO:0000313" key="7">
    <source>
        <dbReference type="Ensembl" id="ENSNMLP00000039248.1"/>
    </source>
</evidence>
<feature type="domain" description="C-type lectin" evidence="6">
    <location>
        <begin position="144"/>
        <end position="261"/>
    </location>
</feature>
<keyword evidence="1" id="KW-0430">Lectin</keyword>
<feature type="signal peptide" evidence="5">
    <location>
        <begin position="1"/>
        <end position="25"/>
    </location>
</feature>
<dbReference type="SMART" id="SM00034">
    <property type="entry name" value="CLECT"/>
    <property type="match status" value="1"/>
</dbReference>
<dbReference type="Pfam" id="PF00059">
    <property type="entry name" value="Lectin_C"/>
    <property type="match status" value="1"/>
</dbReference>
<dbReference type="PROSITE" id="PS50041">
    <property type="entry name" value="C_TYPE_LECTIN_2"/>
    <property type="match status" value="1"/>
</dbReference>
<dbReference type="GO" id="GO:0030246">
    <property type="term" value="F:carbohydrate binding"/>
    <property type="evidence" value="ECO:0007669"/>
    <property type="project" value="UniProtKB-KW"/>
</dbReference>
<dbReference type="InterPro" id="IPR001304">
    <property type="entry name" value="C-type_lectin-like"/>
</dbReference>
<reference evidence="7" key="2">
    <citation type="submission" date="2025-09" db="UniProtKB">
        <authorList>
            <consortium name="Ensembl"/>
        </authorList>
    </citation>
    <scope>IDENTIFICATION</scope>
</reference>
<protein>
    <recommendedName>
        <fullName evidence="6">C-type lectin domain-containing protein</fullName>
    </recommendedName>
</protein>
<reference evidence="7" key="1">
    <citation type="submission" date="2025-08" db="UniProtKB">
        <authorList>
            <consortium name="Ensembl"/>
        </authorList>
    </citation>
    <scope>IDENTIFICATION</scope>
</reference>